<dbReference type="NCBIfam" id="TIGR01396">
    <property type="entry name" value="FlgB"/>
    <property type="match status" value="1"/>
</dbReference>
<gene>
    <name evidence="7" type="primary">flgB</name>
    <name evidence="7" type="ORF">M0638_00025</name>
</gene>
<dbReference type="Proteomes" id="UP001139516">
    <property type="component" value="Unassembled WGS sequence"/>
</dbReference>
<dbReference type="InterPro" id="IPR006300">
    <property type="entry name" value="FlgB"/>
</dbReference>
<dbReference type="InterPro" id="IPR001444">
    <property type="entry name" value="Flag_bb_rod_N"/>
</dbReference>
<dbReference type="EMBL" id="JALPRX010000001">
    <property type="protein sequence ID" value="MCK8782766.1"/>
    <property type="molecule type" value="Genomic_DNA"/>
</dbReference>
<protein>
    <recommendedName>
        <fullName evidence="3">Flagellar basal body rod protein FlgB</fullName>
    </recommendedName>
</protein>
<evidence type="ECO:0000313" key="7">
    <source>
        <dbReference type="EMBL" id="MCK8782766.1"/>
    </source>
</evidence>
<dbReference type="RefSeq" id="WP_248664896.1">
    <property type="nucleotide sequence ID" value="NZ_JALPRX010000001.1"/>
</dbReference>
<proteinExistence type="inferred from homology"/>
<keyword evidence="4" id="KW-0975">Bacterial flagellum</keyword>
<dbReference type="GO" id="GO:0030694">
    <property type="term" value="C:bacterial-type flagellum basal body, rod"/>
    <property type="evidence" value="ECO:0007669"/>
    <property type="project" value="InterPro"/>
</dbReference>
<keyword evidence="7" id="KW-0282">Flagellum</keyword>
<keyword evidence="7" id="KW-0969">Cilium</keyword>
<comment type="function">
    <text evidence="5">Structural component of flagellum, the bacterial motility apparatus. Part of the rod structure of flagellar basal body.</text>
</comment>
<evidence type="ECO:0000256" key="1">
    <source>
        <dbReference type="ARBA" id="ARBA00004117"/>
    </source>
</evidence>
<feature type="domain" description="Flagellar basal body rod protein N-terminal" evidence="6">
    <location>
        <begin position="14"/>
        <end position="41"/>
    </location>
</feature>
<comment type="caution">
    <text evidence="7">The sequence shown here is derived from an EMBL/GenBank/DDBJ whole genome shotgun (WGS) entry which is preliminary data.</text>
</comment>
<evidence type="ECO:0000256" key="2">
    <source>
        <dbReference type="ARBA" id="ARBA00009677"/>
    </source>
</evidence>
<dbReference type="GO" id="GO:0071973">
    <property type="term" value="P:bacterial-type flagellum-dependent cell motility"/>
    <property type="evidence" value="ECO:0007669"/>
    <property type="project" value="InterPro"/>
</dbReference>
<keyword evidence="7" id="KW-0966">Cell projection</keyword>
<organism evidence="7 8">
    <name type="scientific">Roseomonas acroporae</name>
    <dbReference type="NCBI Taxonomy" id="2937791"/>
    <lineage>
        <taxon>Bacteria</taxon>
        <taxon>Pseudomonadati</taxon>
        <taxon>Pseudomonadota</taxon>
        <taxon>Alphaproteobacteria</taxon>
        <taxon>Acetobacterales</taxon>
        <taxon>Roseomonadaceae</taxon>
        <taxon>Roseomonas</taxon>
    </lineage>
</organism>
<accession>A0A9X1Y3E1</accession>
<dbReference type="AlphaFoldDB" id="A0A9X1Y3E1"/>
<dbReference type="Pfam" id="PF00460">
    <property type="entry name" value="Flg_bb_rod"/>
    <property type="match status" value="1"/>
</dbReference>
<keyword evidence="8" id="KW-1185">Reference proteome</keyword>
<evidence type="ECO:0000256" key="3">
    <source>
        <dbReference type="ARBA" id="ARBA00014376"/>
    </source>
</evidence>
<evidence type="ECO:0000313" key="8">
    <source>
        <dbReference type="Proteomes" id="UP001139516"/>
    </source>
</evidence>
<evidence type="ECO:0000256" key="4">
    <source>
        <dbReference type="ARBA" id="ARBA00023143"/>
    </source>
</evidence>
<name>A0A9X1Y3E1_9PROT</name>
<evidence type="ECO:0000256" key="5">
    <source>
        <dbReference type="ARBA" id="ARBA00024934"/>
    </source>
</evidence>
<sequence>MSSSPTAADPIALAERRLQYLDRRQQVLARNVANADTPGYRAQDLQPFAALLAASGRSGGATLTRTSARHLEGGRDGEPLAVNDADAAERSPDGNTVTLDRQAIKVAETDSAHALATSLRTKYLGLFRAALGRGA</sequence>
<comment type="subcellular location">
    <subcellularLocation>
        <location evidence="1">Bacterial flagellum basal body</location>
    </subcellularLocation>
</comment>
<reference evidence="7" key="1">
    <citation type="submission" date="2022-04" db="EMBL/GenBank/DDBJ databases">
        <title>Roseomonas acroporae sp. nov., isolated from coral Acropora digitifera.</title>
        <authorList>
            <person name="Sun H."/>
        </authorList>
    </citation>
    <scope>NUCLEOTIDE SEQUENCE</scope>
    <source>
        <strain evidence="7">NAR14</strain>
    </source>
</reference>
<comment type="similarity">
    <text evidence="2">Belongs to the flagella basal body rod proteins family.</text>
</comment>
<evidence type="ECO:0000259" key="6">
    <source>
        <dbReference type="Pfam" id="PF00460"/>
    </source>
</evidence>